<dbReference type="EMBL" id="JBCAWK010000005">
    <property type="protein sequence ID" value="KAK8858611.1"/>
    <property type="molecule type" value="Genomic_DNA"/>
</dbReference>
<keyword evidence="8" id="KW-1185">Reference proteome</keyword>
<name>A0AAW0YP51_9TREE</name>
<feature type="signal peptide" evidence="5">
    <location>
        <begin position="1"/>
        <end position="26"/>
    </location>
</feature>
<dbReference type="GeneID" id="92180098"/>
<reference evidence="7 8" key="1">
    <citation type="journal article" date="2024" name="bioRxiv">
        <title>Comparative genomics of Cryptococcus and Kwoniella reveals pathogenesis evolution and contrasting karyotype dynamics via intercentromeric recombination or chromosome fusion.</title>
        <authorList>
            <person name="Coelho M.A."/>
            <person name="David-Palma M."/>
            <person name="Shea T."/>
            <person name="Bowers K."/>
            <person name="McGinley-Smith S."/>
            <person name="Mohammad A.W."/>
            <person name="Gnirke A."/>
            <person name="Yurkov A.M."/>
            <person name="Nowrousian M."/>
            <person name="Sun S."/>
            <person name="Cuomo C.A."/>
            <person name="Heitman J."/>
        </authorList>
    </citation>
    <scope>NUCLEOTIDE SEQUENCE [LARGE SCALE GENOMIC DNA]</scope>
    <source>
        <strain evidence="7 8">CBS 13917</strain>
    </source>
</reference>
<evidence type="ECO:0000256" key="5">
    <source>
        <dbReference type="SAM" id="SignalP"/>
    </source>
</evidence>
<feature type="chain" id="PRO_5043676643" description="SH3 domain-containing protein" evidence="5">
    <location>
        <begin position="27"/>
        <end position="1505"/>
    </location>
</feature>
<evidence type="ECO:0000259" key="6">
    <source>
        <dbReference type="PROSITE" id="PS50002"/>
    </source>
</evidence>
<dbReference type="SUPFAM" id="SSF50044">
    <property type="entry name" value="SH3-domain"/>
    <property type="match status" value="1"/>
</dbReference>
<dbReference type="SUPFAM" id="SSF50965">
    <property type="entry name" value="Galactose oxidase, central domain"/>
    <property type="match status" value="1"/>
</dbReference>
<feature type="domain" description="SH3" evidence="6">
    <location>
        <begin position="1445"/>
        <end position="1505"/>
    </location>
</feature>
<dbReference type="SUPFAM" id="SSF117281">
    <property type="entry name" value="Kelch motif"/>
    <property type="match status" value="1"/>
</dbReference>
<keyword evidence="4" id="KW-1133">Transmembrane helix</keyword>
<evidence type="ECO:0000256" key="2">
    <source>
        <dbReference type="PROSITE-ProRule" id="PRU00192"/>
    </source>
</evidence>
<feature type="region of interest" description="Disordered" evidence="3">
    <location>
        <begin position="1413"/>
        <end position="1450"/>
    </location>
</feature>
<dbReference type="KEGG" id="kne:92180098"/>
<dbReference type="PANTHER" id="PTHR31778">
    <property type="entry name" value="BUD SITE SELECTION PROTEIN RAX2"/>
    <property type="match status" value="1"/>
</dbReference>
<evidence type="ECO:0000256" key="3">
    <source>
        <dbReference type="SAM" id="MobiDB-lite"/>
    </source>
</evidence>
<dbReference type="Pfam" id="PF20842">
    <property type="entry name" value="Rax2_2"/>
    <property type="match status" value="1"/>
</dbReference>
<dbReference type="InterPro" id="IPR001452">
    <property type="entry name" value="SH3_domain"/>
</dbReference>
<dbReference type="InterPro" id="IPR024982">
    <property type="entry name" value="Rax2-like_C"/>
</dbReference>
<feature type="region of interest" description="Disordered" evidence="3">
    <location>
        <begin position="604"/>
        <end position="626"/>
    </location>
</feature>
<evidence type="ECO:0000256" key="4">
    <source>
        <dbReference type="SAM" id="Phobius"/>
    </source>
</evidence>
<organism evidence="7 8">
    <name type="scientific">Kwoniella newhampshirensis</name>
    <dbReference type="NCBI Taxonomy" id="1651941"/>
    <lineage>
        <taxon>Eukaryota</taxon>
        <taxon>Fungi</taxon>
        <taxon>Dikarya</taxon>
        <taxon>Basidiomycota</taxon>
        <taxon>Agaricomycotina</taxon>
        <taxon>Tremellomycetes</taxon>
        <taxon>Tremellales</taxon>
        <taxon>Cryptococcaceae</taxon>
        <taxon>Kwoniella</taxon>
    </lineage>
</organism>
<keyword evidence="5" id="KW-0732">Signal</keyword>
<dbReference type="InterPro" id="IPR015915">
    <property type="entry name" value="Kelch-typ_b-propeller"/>
</dbReference>
<feature type="compositionally biased region" description="Low complexity" evidence="3">
    <location>
        <begin position="907"/>
        <end position="926"/>
    </location>
</feature>
<dbReference type="Pfam" id="PF12768">
    <property type="entry name" value="Rax2"/>
    <property type="match status" value="1"/>
</dbReference>
<feature type="compositionally biased region" description="Acidic residues" evidence="3">
    <location>
        <begin position="1438"/>
        <end position="1447"/>
    </location>
</feature>
<keyword evidence="4" id="KW-0812">Transmembrane</keyword>
<dbReference type="Pfam" id="PF00018">
    <property type="entry name" value="SH3_1"/>
    <property type="match status" value="1"/>
</dbReference>
<proteinExistence type="predicted"/>
<dbReference type="PANTHER" id="PTHR31778:SF2">
    <property type="entry name" value="BUD SITE SELECTION PROTEIN RAX2"/>
    <property type="match status" value="1"/>
</dbReference>
<dbReference type="InterPro" id="IPR036028">
    <property type="entry name" value="SH3-like_dom_sf"/>
</dbReference>
<dbReference type="Pfam" id="PF20843">
    <property type="entry name" value="Rax2_3"/>
    <property type="match status" value="1"/>
</dbReference>
<dbReference type="SMART" id="SM00326">
    <property type="entry name" value="SH3"/>
    <property type="match status" value="1"/>
</dbReference>
<keyword evidence="1 2" id="KW-0728">SH3 domain</keyword>
<accession>A0AAW0YP51</accession>
<dbReference type="PROSITE" id="PS50002">
    <property type="entry name" value="SH3"/>
    <property type="match status" value="1"/>
</dbReference>
<dbReference type="GO" id="GO:1902929">
    <property type="term" value="C:plasma membrane of growing cell tip"/>
    <property type="evidence" value="ECO:0007669"/>
    <property type="project" value="TreeGrafter"/>
</dbReference>
<dbReference type="Gene3D" id="2.30.30.40">
    <property type="entry name" value="SH3 Domains"/>
    <property type="match status" value="1"/>
</dbReference>
<evidence type="ECO:0000256" key="1">
    <source>
        <dbReference type="ARBA" id="ARBA00022443"/>
    </source>
</evidence>
<dbReference type="InterPro" id="IPR011043">
    <property type="entry name" value="Gal_Oxase/kelch_b-propeller"/>
</dbReference>
<feature type="transmembrane region" description="Helical" evidence="4">
    <location>
        <begin position="1315"/>
        <end position="1345"/>
    </location>
</feature>
<keyword evidence="4" id="KW-0472">Membrane</keyword>
<evidence type="ECO:0000313" key="7">
    <source>
        <dbReference type="EMBL" id="KAK8858611.1"/>
    </source>
</evidence>
<feature type="region of interest" description="Disordered" evidence="3">
    <location>
        <begin position="907"/>
        <end position="929"/>
    </location>
</feature>
<dbReference type="RefSeq" id="XP_066803452.1">
    <property type="nucleotide sequence ID" value="XM_066945951.1"/>
</dbReference>
<comment type="caution">
    <text evidence="7">The sequence shown here is derived from an EMBL/GenBank/DDBJ whole genome shotgun (WGS) entry which is preliminary data.</text>
</comment>
<sequence length="1505" mass="155392">MSFDRVPTIPSFLISTILAFVPTAIAASSAPSTLPRVDYSKMGNVGLGGAFSGLDWWTSPNASSSPSSSSSTTTTTFSSEGDTVFYRSADGTFHPLGSTNSGGLISSICWSNATSANGTLYIGGVFSSLAGTSATNVASYSLDSSSFSALGSGLQGPVNTLYCDNNNDQIWFGGSFAAPTGTGGNVAVWSTSSSSWVPPGFGGLNGVVESITPSANGSSLYFGGDFTTTFVSNSSSLLNTTSSTNGTAGNVTSIPSAPENTTTVGRSGYLTPLTISAGAAPPGYQPSVYSNGDVDYDIQAGPSTTQSNYSNPDVLLCPGSGDWLAQDNTVANLNLFGQSDLSATGIRVVNGLIEGRGTKYFCITIAPEWVELNMTYTDPKTGKNETCQTHCPLYTDPTISGQDFIFTDGTQNFTGFEMQLKEWIGDGVALSSVALLTDGAYASAGKSDKISTCSAGRKSTVQTVGDWRNKTVSTDSSTNYYLSSSISTNNPTSSQVTFYPYVSSAGNYDIYIVIPGCIDAGDCRSRTSVDIEVFPLQGGLGWTSTISEQVDYDTKSLVYSGPVDATSDSFTPTVSLALAANPAPVSSGSRYTVVADRIQLSLTGVSGSSSSSSTTSSVNGTTTTGVAGTNVTTSVNSTEITNSSYSVAYGVFEWSRSSRSNINAATSFLSNNTETPLTRLGFSLDAALNASGSAASSWVVNTIVSIDNTIFVGGDFSASNNYTNVLSIDGSSGQAAALASQGLSGIVNAAAVVNGYVFFGGDFTSTASSGGVALNYIARYDPRSKAWAALGGGVDGYVTDLLASTVSSTQLVVLGNFTRIVSSNGTSTQSGGYAIWDTSSSSWANTGVVYGNVSAGAVPASSSSGIRDQSFFAGKVYGYSSNSVSGVATLSSDSDGTATIASLDGVSLGSSGSSPSTSSTASQKGSMRNRSSFTRTWLSRFTDAIIERASPVLAARATAPTIVSEPAPAPAVLAGAFWTNSSASGRPTITILGGNFSASSSSGGNVEGVAFYKDGQNGLTGPSPSVGGVVRTLNVIGNKVYVGGEGVTVDGVGNGLVVYDLERESWMTGGMPSLNPASGMNVTVNAIRKRQNTNTVVVAGNFATAGSLGCASVCLWDSGNAQWSTPGSGLSSGEVRAVDFAGDSYETLIAAGSFSLSTGEVAYVASYSFSNSSWTALGTLPGPALAIAVDDKNVTNIFAAGYSSSDGTPYLQQWNGVTWSSSPQNDSLQTGSTVQQLVFVPMSDEHTPHGSIENDRMLMVSGDLYLEDSGNVTSALYDGANWYPYLVATSSTGGLGAASSLFWSESSFSFSVRHYLARGLVVLVAIAIATGLILLFVLLALLIAYCPRRKERKNAAEQRELYEKNEAEGGSDGDVSSTHQHVFNNVQAALEASLVGGGLVGAGTGAAAAARAAEVRRSDPSSYESGAYPIGSDAEHGGEEEEEEDEGRETTMRYDFSGPELQEGELSMRAGQMVIILDDEQSHEWWYARDPATGREGVIPATYVW</sequence>
<dbReference type="InterPro" id="IPR048266">
    <property type="entry name" value="Rax2-like_second"/>
</dbReference>
<dbReference type="Proteomes" id="UP001388673">
    <property type="component" value="Unassembled WGS sequence"/>
</dbReference>
<evidence type="ECO:0000313" key="8">
    <source>
        <dbReference type="Proteomes" id="UP001388673"/>
    </source>
</evidence>
<protein>
    <recommendedName>
        <fullName evidence="6">SH3 domain-containing protein</fullName>
    </recommendedName>
</protein>
<gene>
    <name evidence="7" type="ORF">IAR55_002840</name>
</gene>
<dbReference type="InterPro" id="IPR048265">
    <property type="entry name" value="Rax2-like_third"/>
</dbReference>